<evidence type="ECO:0000313" key="4">
    <source>
        <dbReference type="Proteomes" id="UP001295684"/>
    </source>
</evidence>
<feature type="compositionally biased region" description="Polar residues" evidence="2">
    <location>
        <begin position="1"/>
        <end position="20"/>
    </location>
</feature>
<sequence length="2073" mass="240814">MSQTRGHFESFQSNFATSDGVSGRSKRNYTPVNVYQDQDRIYTAQAPQAMYKRDMNFNPNQDQYDQNSDRYYDDPDQEAQYIYEQTPHMHPRERRYNQARVYNQASPNMHNPHSMDQQMMNQQYRTNPDFPHQQESHSRSRKLYTMNRGGSKYVHTPEYNDIDEQEAQLFTSLSQAELKDHVIQNINSDDYDQQDQSEMIIQQLHKKLGKLSRQYLKLIGVIKKSDYIRGSNTTVSYAQLKELENIGDRLDSNSQADTSRDNDIFKAIGDTIKEIEDHLNHHGNSYSCNDIIKYIKQKLNEVYISESVNKSHFHRGPSSENYKDSEDFDGIKGRLDFENAIKDLTKNYEWLKKKSIKSLSGIEEKYSQIQIDIDELDKTMVNYSSQSRTASRDEMSDLPALLQDACDLVTHTNESVNVHLENSLNEVGYLREAIDQYHDIIEEKMRELYKPDLKIQGDRPTDIKLHEELMKVKSDAKTSERHHKKLFNEVEQNMKLLQKLMSPNTGPDSKAEIKELYSKSNRDLKDLIKKQQKLFKKKSHAKSSNKNSMSRLLRSSSKEIRAQKKIVSQSSAPNEGLLQEISTLKSQLTNLKLENEIKDSKIQDSENLKTRISLLKSEYEETKKSNFDLETEVENKTSQISSLERENLKMTNRIKNLQSELQDLENILTQNKDTEFESVREMRNIISQAKRSCKEQILSQEKELGDKFDHLNSLLSTKNTKIMSLESIITDLRMNQLPKLKISDQSLHLKDSEINRLKADVNRTTEALEKLKIDKTSLEGKLHKAQRRIQEILGEKEDAQRQAEDKENLTNSLYEERLRDKDKEIHAKNKQVTQKESEIIQLKEEAIALEDRINNIEAKVNSAHSLVETYGDQIARKNGKPNPTIQLILETIEEVSKEKASSNNSENQRLIQMQELLREKEVLSEKISKLESDLHKANASVHRLEQENYTLTANLEDEQLKLQDELNSKETLVQKHQRSIQNKETELALWKDKFDKSNTSSSQHSNSAMEKQRILEKYVQLVDNICNYFSFTNTINQKEEESKEPLLEGLFVHLDSQKRETEKTIKNLKDQIKENSVSMVDRSEVETATKQHNELQLQIQAKEDEIDNLQGIINTLKEENSNKVNESVVIPLRETITNFQNELAEKDKVIASNAQNMELMRSSTIKLKEGLQDYETKLTKIITEREEAKAEQKKAQFELSRVTQELNDVDDELTKVKSELSKANSELSETKPGFTQVNEELSETKQKLEQANSQLSQAKSEFEVSAKSLEKIKTELQQKDLQLAQTQADLKDSHDEATMLKSKLEKAQDTADVDYEAEIESSKVSLLNTINSHLTVTGKTSELESKISDPTSSDVFKIVIEKIQQKDPNIAAKHDQILQSQIEANIGEGKPEMLPSLQTQLQILKNESENTEVTRDMSEHLLENFERNDKAIRDKLEKAVEKIKFYKQKIKEYKVKLSDLCRPGLASYKNPSDSKMTAEERVQLIADIKKQIREEEIKKRDKEIERQRKVMAQKSEEQSIEFNQRMEELEAKLEAKDNENTDLLIKIQENETEIEQLKQAKERKSVMSYDEQLDQLTDDPPAPSNPTKYETQLIVFERVEKLNEKIIEFGEKIGQYRHEMLTKLEEENQEVNNNNEDDPAKKIEEIKAKEISKLERITKRRAVVQVVRKLEAEGLSWLLLEQKDHYDKPLELKSSNSHSKSSILGSQGSRKLWWVCEEYLPQDLLDYVFSCTPSFLFKSASLKLNLPDLFSESEKESVKLLRETSKDLIAKREELLKDQREIMLGLRRENFLLEDTLTAETEDRLRELENKNLEFEQEIQSLHEENVAFNSKNTELLCYINVLNIRIKELNGLIYDFSRDKTNEEILNRNAALIAKIDKIKQENMETEVELEKLKTAIERRKIRLSRPSKLDAKKEFEGRQSQESFHFDADNDIFSDSFIIDSNNKELEDKCKQIEEELNAANDLITQKNKQIVELEGVVEKLESDIENKKKSESFEVMNSDSLKHIKGTLIQFLRNVPFTEKNNEILLNVVFDMLYMTSKEIKDIKEARNKLQKSDTPKKKKGSGLFSRLIK</sequence>
<dbReference type="Gene3D" id="1.20.120.330">
    <property type="entry name" value="Nucleotidyltransferases domain 2"/>
    <property type="match status" value="1"/>
</dbReference>
<dbReference type="PANTHER" id="PTHR23159:SF31">
    <property type="entry name" value="CENTROSOME-ASSOCIATED PROTEIN CEP250 ISOFORM X1"/>
    <property type="match status" value="1"/>
</dbReference>
<feature type="region of interest" description="Disordered" evidence="2">
    <location>
        <begin position="1"/>
        <end position="25"/>
    </location>
</feature>
<feature type="coiled-coil region" evidence="1">
    <location>
        <begin position="1051"/>
        <end position="1126"/>
    </location>
</feature>
<comment type="caution">
    <text evidence="3">The sequence shown here is derived from an EMBL/GenBank/DDBJ whole genome shotgun (WGS) entry which is preliminary data.</text>
</comment>
<feature type="coiled-coil region" evidence="1">
    <location>
        <begin position="1422"/>
        <end position="1456"/>
    </location>
</feature>
<organism evidence="3 4">
    <name type="scientific">Euplotes crassus</name>
    <dbReference type="NCBI Taxonomy" id="5936"/>
    <lineage>
        <taxon>Eukaryota</taxon>
        <taxon>Sar</taxon>
        <taxon>Alveolata</taxon>
        <taxon>Ciliophora</taxon>
        <taxon>Intramacronucleata</taxon>
        <taxon>Spirotrichea</taxon>
        <taxon>Hypotrichia</taxon>
        <taxon>Euplotida</taxon>
        <taxon>Euplotidae</taxon>
        <taxon>Moneuplotes</taxon>
    </lineage>
</organism>
<dbReference type="PANTHER" id="PTHR23159">
    <property type="entry name" value="CENTROSOMAL PROTEIN 2"/>
    <property type="match status" value="1"/>
</dbReference>
<evidence type="ECO:0000256" key="1">
    <source>
        <dbReference type="SAM" id="Coils"/>
    </source>
</evidence>
<feature type="coiled-coil region" evidence="1">
    <location>
        <begin position="574"/>
        <end position="674"/>
    </location>
</feature>
<gene>
    <name evidence="3" type="ORF">ECRASSUSDP1_LOCUS21534</name>
</gene>
<feature type="coiled-coil region" evidence="1">
    <location>
        <begin position="1863"/>
        <end position="1897"/>
    </location>
</feature>
<feature type="coiled-coil region" evidence="1">
    <location>
        <begin position="754"/>
        <end position="859"/>
    </location>
</feature>
<feature type="coiled-coil region" evidence="1">
    <location>
        <begin position="1945"/>
        <end position="1993"/>
    </location>
</feature>
<keyword evidence="1" id="KW-0175">Coiled coil</keyword>
<evidence type="ECO:0000313" key="3">
    <source>
        <dbReference type="EMBL" id="CAI2380107.1"/>
    </source>
</evidence>
<evidence type="ECO:0000256" key="2">
    <source>
        <dbReference type="SAM" id="MobiDB-lite"/>
    </source>
</evidence>
<name>A0AAD2D4J4_EUPCR</name>
<feature type="region of interest" description="Disordered" evidence="2">
    <location>
        <begin position="1222"/>
        <end position="1253"/>
    </location>
</feature>
<feature type="compositionally biased region" description="Polar residues" evidence="2">
    <location>
        <begin position="1222"/>
        <end position="1239"/>
    </location>
</feature>
<dbReference type="Proteomes" id="UP001295684">
    <property type="component" value="Unassembled WGS sequence"/>
</dbReference>
<feature type="coiled-coil region" evidence="1">
    <location>
        <begin position="1758"/>
        <end position="1825"/>
    </location>
</feature>
<feature type="region of interest" description="Disordered" evidence="2">
    <location>
        <begin position="2051"/>
        <end position="2073"/>
    </location>
</feature>
<feature type="region of interest" description="Disordered" evidence="2">
    <location>
        <begin position="535"/>
        <end position="571"/>
    </location>
</feature>
<feature type="coiled-coil region" evidence="1">
    <location>
        <begin position="913"/>
        <end position="993"/>
    </location>
</feature>
<accession>A0AAD2D4J4</accession>
<protein>
    <submittedName>
        <fullName evidence="3">Uncharacterized protein</fullName>
    </submittedName>
</protein>
<reference evidence="3" key="1">
    <citation type="submission" date="2023-07" db="EMBL/GenBank/DDBJ databases">
        <authorList>
            <consortium name="AG Swart"/>
            <person name="Singh M."/>
            <person name="Singh A."/>
            <person name="Seah K."/>
            <person name="Emmerich C."/>
        </authorList>
    </citation>
    <scope>NUCLEOTIDE SEQUENCE</scope>
    <source>
        <strain evidence="3">DP1</strain>
    </source>
</reference>
<proteinExistence type="predicted"/>
<feature type="region of interest" description="Disordered" evidence="2">
    <location>
        <begin position="1559"/>
        <end position="1586"/>
    </location>
</feature>
<keyword evidence="4" id="KW-1185">Reference proteome</keyword>
<dbReference type="EMBL" id="CAMPGE010022021">
    <property type="protein sequence ID" value="CAI2380107.1"/>
    <property type="molecule type" value="Genomic_DNA"/>
</dbReference>